<dbReference type="SUPFAM" id="SSF48008">
    <property type="entry name" value="GntR ligand-binding domain-like"/>
    <property type="match status" value="1"/>
</dbReference>
<dbReference type="Proteomes" id="UP001165080">
    <property type="component" value="Unassembled WGS sequence"/>
</dbReference>
<keyword evidence="3" id="KW-0804">Transcription</keyword>
<keyword evidence="6" id="KW-1185">Reference proteome</keyword>
<comment type="caution">
    <text evidence="5">The sequence shown here is derived from an EMBL/GenBank/DDBJ whole genome shotgun (WGS) entry which is preliminary data.</text>
</comment>
<evidence type="ECO:0000256" key="2">
    <source>
        <dbReference type="ARBA" id="ARBA00023125"/>
    </source>
</evidence>
<reference evidence="5 6" key="1">
    <citation type="journal article" date="2023" name="Commun. Biol.">
        <title>Reorganization of the ancestral sex-determining regions during the evolution of trioecy in Pleodorina starrii.</title>
        <authorList>
            <person name="Takahashi K."/>
            <person name="Suzuki S."/>
            <person name="Kawai-Toyooka H."/>
            <person name="Yamamoto K."/>
            <person name="Hamaji T."/>
            <person name="Ootsuki R."/>
            <person name="Yamaguchi H."/>
            <person name="Kawachi M."/>
            <person name="Higashiyama T."/>
            <person name="Nozaki H."/>
        </authorList>
    </citation>
    <scope>NUCLEOTIDE SEQUENCE [LARGE SCALE GENOMIC DNA]</scope>
    <source>
        <strain evidence="5 6">NIES-4479</strain>
    </source>
</reference>
<dbReference type="GO" id="GO:0003700">
    <property type="term" value="F:DNA-binding transcription factor activity"/>
    <property type="evidence" value="ECO:0007669"/>
    <property type="project" value="InterPro"/>
</dbReference>
<dbReference type="SMART" id="SM00895">
    <property type="entry name" value="FCD"/>
    <property type="match status" value="1"/>
</dbReference>
<keyword evidence="2" id="KW-0238">DNA-binding</keyword>
<evidence type="ECO:0000313" key="5">
    <source>
        <dbReference type="EMBL" id="GLC62044.1"/>
    </source>
</evidence>
<feature type="domain" description="HTH gntR-type" evidence="4">
    <location>
        <begin position="34"/>
        <end position="101"/>
    </location>
</feature>
<evidence type="ECO:0000256" key="3">
    <source>
        <dbReference type="ARBA" id="ARBA00023163"/>
    </source>
</evidence>
<dbReference type="Pfam" id="PF00392">
    <property type="entry name" value="GntR"/>
    <property type="match status" value="1"/>
</dbReference>
<dbReference type="AlphaFoldDB" id="A0A9W6C1I1"/>
<gene>
    <name evidence="5" type="primary">PLESTB003055</name>
    <name evidence="5" type="ORF">PLESTB_001833500</name>
</gene>
<evidence type="ECO:0000256" key="1">
    <source>
        <dbReference type="ARBA" id="ARBA00023015"/>
    </source>
</evidence>
<dbReference type="SMART" id="SM00345">
    <property type="entry name" value="HTH_GNTR"/>
    <property type="match status" value="1"/>
</dbReference>
<dbReference type="Pfam" id="PF07729">
    <property type="entry name" value="FCD"/>
    <property type="match status" value="1"/>
</dbReference>
<dbReference type="InterPro" id="IPR008920">
    <property type="entry name" value="TF_FadR/GntR_C"/>
</dbReference>
<dbReference type="GO" id="GO:0003677">
    <property type="term" value="F:DNA binding"/>
    <property type="evidence" value="ECO:0007669"/>
    <property type="project" value="UniProtKB-KW"/>
</dbReference>
<dbReference type="SUPFAM" id="SSF46785">
    <property type="entry name" value="Winged helix' DNA-binding domain"/>
    <property type="match status" value="1"/>
</dbReference>
<dbReference type="InterPro" id="IPR036388">
    <property type="entry name" value="WH-like_DNA-bd_sf"/>
</dbReference>
<name>A0A9W6C1I1_9CHLO</name>
<dbReference type="InterPro" id="IPR036390">
    <property type="entry name" value="WH_DNA-bd_sf"/>
</dbReference>
<keyword evidence="1" id="KW-0805">Transcription regulation</keyword>
<dbReference type="PANTHER" id="PTHR43537">
    <property type="entry name" value="TRANSCRIPTIONAL REGULATOR, GNTR FAMILY"/>
    <property type="match status" value="1"/>
</dbReference>
<dbReference type="PROSITE" id="PS50949">
    <property type="entry name" value="HTH_GNTR"/>
    <property type="match status" value="1"/>
</dbReference>
<dbReference type="InterPro" id="IPR000524">
    <property type="entry name" value="Tscrpt_reg_HTH_GntR"/>
</dbReference>
<dbReference type="Gene3D" id="1.10.10.10">
    <property type="entry name" value="Winged helix-like DNA-binding domain superfamily/Winged helix DNA-binding domain"/>
    <property type="match status" value="1"/>
</dbReference>
<dbReference type="Gene3D" id="1.20.120.530">
    <property type="entry name" value="GntR ligand-binding domain-like"/>
    <property type="match status" value="1"/>
</dbReference>
<proteinExistence type="predicted"/>
<evidence type="ECO:0000313" key="6">
    <source>
        <dbReference type="Proteomes" id="UP001165080"/>
    </source>
</evidence>
<dbReference type="EMBL" id="BRXU01000056">
    <property type="protein sequence ID" value="GLC62044.1"/>
    <property type="molecule type" value="Genomic_DNA"/>
</dbReference>
<dbReference type="PANTHER" id="PTHR43537:SF49">
    <property type="entry name" value="TRANSCRIPTIONAL REGULATORY PROTEIN"/>
    <property type="match status" value="1"/>
</dbReference>
<evidence type="ECO:0000259" key="4">
    <source>
        <dbReference type="PROSITE" id="PS50949"/>
    </source>
</evidence>
<accession>A0A9W6C1I1</accession>
<dbReference type="InterPro" id="IPR011711">
    <property type="entry name" value="GntR_C"/>
</dbReference>
<organism evidence="5 6">
    <name type="scientific">Pleodorina starrii</name>
    <dbReference type="NCBI Taxonomy" id="330485"/>
    <lineage>
        <taxon>Eukaryota</taxon>
        <taxon>Viridiplantae</taxon>
        <taxon>Chlorophyta</taxon>
        <taxon>core chlorophytes</taxon>
        <taxon>Chlorophyceae</taxon>
        <taxon>CS clade</taxon>
        <taxon>Chlamydomonadales</taxon>
        <taxon>Volvocaceae</taxon>
        <taxon>Pleodorina</taxon>
    </lineage>
</organism>
<protein>
    <recommendedName>
        <fullName evidence="4">HTH gntR-type domain-containing protein</fullName>
    </recommendedName>
</protein>
<sequence>MAMITLSRTVVSVNFLFYRHQHVAHVVVALINRNSIGPHLAADIAALITAESLPEGAHLRTADLARRFAVSRWPVEQALKKLARTGQVRHEPNRGFFVRHDGPAAPATAPDPVHAAYLRLAFMLTEQAFGPQVTEQQIRDRFALTKRQTLELMGRLVREGIAEKRAGYGWNINTELIAPDALAHTTQMRLILEPAALRLPGYQLPKGDIARLRRVEDDLLGGTIDLAPPDTLYLRGAQFHEALMAGAGNPFMLQALMRVNRVRRLLTYRAMNDRERYYRQSREHMAILDLIEAGDHSAAARQMEAHLRKVRHSLSTLGFIAAQDVASAQSD</sequence>